<feature type="domain" description="Tail specific protease" evidence="2">
    <location>
        <begin position="237"/>
        <end position="493"/>
    </location>
</feature>
<evidence type="ECO:0000256" key="1">
    <source>
        <dbReference type="SAM" id="SignalP"/>
    </source>
</evidence>
<organism evidence="3 4">
    <name type="scientific">Flavobacterium aurantiibacter</name>
    <dbReference type="NCBI Taxonomy" id="2023067"/>
    <lineage>
        <taxon>Bacteria</taxon>
        <taxon>Pseudomonadati</taxon>
        <taxon>Bacteroidota</taxon>
        <taxon>Flavobacteriia</taxon>
        <taxon>Flavobacteriales</taxon>
        <taxon>Flavobacteriaceae</taxon>
        <taxon>Flavobacterium</taxon>
    </lineage>
</organism>
<dbReference type="CDD" id="cd06567">
    <property type="entry name" value="Peptidase_S41"/>
    <property type="match status" value="1"/>
</dbReference>
<dbReference type="SUPFAM" id="SSF52096">
    <property type="entry name" value="ClpP/crotonase"/>
    <property type="match status" value="1"/>
</dbReference>
<keyword evidence="4" id="KW-1185">Reference proteome</keyword>
<dbReference type="GO" id="GO:0008236">
    <property type="term" value="F:serine-type peptidase activity"/>
    <property type="evidence" value="ECO:0007669"/>
    <property type="project" value="InterPro"/>
</dbReference>
<dbReference type="GO" id="GO:0007165">
    <property type="term" value="P:signal transduction"/>
    <property type="evidence" value="ECO:0007669"/>
    <property type="project" value="TreeGrafter"/>
</dbReference>
<gene>
    <name evidence="3" type="ORF">CHX27_09480</name>
</gene>
<comment type="caution">
    <text evidence="3">The sequence shown here is derived from an EMBL/GenBank/DDBJ whole genome shotgun (WGS) entry which is preliminary data.</text>
</comment>
<dbReference type="Gene3D" id="3.90.226.10">
    <property type="entry name" value="2-enoyl-CoA Hydratase, Chain A, domain 1"/>
    <property type="match status" value="1"/>
</dbReference>
<evidence type="ECO:0000259" key="2">
    <source>
        <dbReference type="SMART" id="SM00245"/>
    </source>
</evidence>
<dbReference type="Proteomes" id="UP000216035">
    <property type="component" value="Unassembled WGS sequence"/>
</dbReference>
<evidence type="ECO:0000313" key="4">
    <source>
        <dbReference type="Proteomes" id="UP000216035"/>
    </source>
</evidence>
<dbReference type="OrthoDB" id="5480566at2"/>
<sequence length="518" mass="59182">MKRILFAAAVLLASCGSTQQYNAKISTDIQPNELKADVKKAYRNLKKYQADLDWYISESDFKFKIDSFTNTLSKPMKPYEFYTQLAPVVNSIRQGHLSVVPPRKRLSKVETKILNSKGKGPFSQLEFQWLDGKLFITKNASKDSTIAIGTRVLAINKESVADLYAKYSRLYTSDGYNRTFIDERFGNLFSTYYTVEHGLQDSVTYTLSFRDSVFQKVLIREAKAAKEEKTTETKISKKERKKELKEKHRKNRYYGYNPVTETYNRSFSIVTTDSTTAVMKIRGFSIGKYEDFYKDAFIALKQKKIKNLIIDLRDNPGGRLSEIGYLYSYLSKEPYVFCDRTEVAGKTSLFKADYFKGGNLLQKTLALIGAPFYYTYNFFKVRKGSDGKYYYRGPEHKKRKPRATAFDGTVYVLINGGSFSASCIISSNLKGSKRAVFIGQETGGAYNGTVAGRMPLVRLKNSEINLRLGLMKIVPTYKTAEEGRGIFPDYETKITEEDLIAKRDVEMEKALELIKLNR</sequence>
<dbReference type="InterPro" id="IPR005151">
    <property type="entry name" value="Tail-specific_protease"/>
</dbReference>
<dbReference type="GO" id="GO:0030288">
    <property type="term" value="C:outer membrane-bounded periplasmic space"/>
    <property type="evidence" value="ECO:0007669"/>
    <property type="project" value="TreeGrafter"/>
</dbReference>
<feature type="chain" id="PRO_5012829833" description="Tail specific protease domain-containing protein" evidence="1">
    <location>
        <begin position="24"/>
        <end position="518"/>
    </location>
</feature>
<evidence type="ECO:0000313" key="3">
    <source>
        <dbReference type="EMBL" id="OYQ43570.1"/>
    </source>
</evidence>
<dbReference type="SMART" id="SM00245">
    <property type="entry name" value="TSPc"/>
    <property type="match status" value="1"/>
</dbReference>
<dbReference type="Pfam" id="PF03572">
    <property type="entry name" value="Peptidase_S41"/>
    <property type="match status" value="1"/>
</dbReference>
<dbReference type="GO" id="GO:0004175">
    <property type="term" value="F:endopeptidase activity"/>
    <property type="evidence" value="ECO:0007669"/>
    <property type="project" value="TreeGrafter"/>
</dbReference>
<dbReference type="PANTHER" id="PTHR32060">
    <property type="entry name" value="TAIL-SPECIFIC PROTEASE"/>
    <property type="match status" value="1"/>
</dbReference>
<dbReference type="EMBL" id="NOXX01000201">
    <property type="protein sequence ID" value="OYQ43570.1"/>
    <property type="molecule type" value="Genomic_DNA"/>
</dbReference>
<dbReference type="AlphaFoldDB" id="A0A255ZS75"/>
<dbReference type="PROSITE" id="PS51257">
    <property type="entry name" value="PROKAR_LIPOPROTEIN"/>
    <property type="match status" value="1"/>
</dbReference>
<feature type="signal peptide" evidence="1">
    <location>
        <begin position="1"/>
        <end position="23"/>
    </location>
</feature>
<protein>
    <recommendedName>
        <fullName evidence="2">Tail specific protease domain-containing protein</fullName>
    </recommendedName>
</protein>
<reference evidence="3 4" key="1">
    <citation type="submission" date="2017-07" db="EMBL/GenBank/DDBJ databases">
        <title>Flavobacterium cyanobacteriorum sp. nov., isolated from cyanobacterial aggregates in a eutrophic lake.</title>
        <authorList>
            <person name="Cai H."/>
        </authorList>
    </citation>
    <scope>NUCLEOTIDE SEQUENCE [LARGE SCALE GENOMIC DNA]</scope>
    <source>
        <strain evidence="3 4">TH167</strain>
    </source>
</reference>
<keyword evidence="1" id="KW-0732">Signal</keyword>
<dbReference type="InterPro" id="IPR029045">
    <property type="entry name" value="ClpP/crotonase-like_dom_sf"/>
</dbReference>
<proteinExistence type="predicted"/>
<accession>A0A255ZS75</accession>
<dbReference type="GO" id="GO:0006508">
    <property type="term" value="P:proteolysis"/>
    <property type="evidence" value="ECO:0007669"/>
    <property type="project" value="InterPro"/>
</dbReference>
<dbReference type="RefSeq" id="WP_094486537.1">
    <property type="nucleotide sequence ID" value="NZ_NOXX01000201.1"/>
</dbReference>
<dbReference type="PANTHER" id="PTHR32060:SF30">
    <property type="entry name" value="CARBOXY-TERMINAL PROCESSING PROTEASE CTPA"/>
    <property type="match status" value="1"/>
</dbReference>
<name>A0A255ZS75_9FLAO</name>